<protein>
    <submittedName>
        <fullName evidence="1 3">Uncharacterized protein</fullName>
    </submittedName>
</protein>
<sequence length="109" mass="11953">MLLCQIPTLTSLSCYPSSVHGTSSTLDRNQLCFLTDDLFILFPFEPQSIPADSILPAACALCGRVSACRDRPASWHCTSPRILYIGLPPIHHFEARLIVLTRTVTPASP</sequence>
<dbReference type="AlphaFoldDB" id="A0A6G1GFY7"/>
<reference evidence="1 3" key="1">
    <citation type="submission" date="2020-01" db="EMBL/GenBank/DDBJ databases">
        <authorList>
            <consortium name="DOE Joint Genome Institute"/>
            <person name="Haridas S."/>
            <person name="Albert R."/>
            <person name="Binder M."/>
            <person name="Bloem J."/>
            <person name="Labutti K."/>
            <person name="Salamov A."/>
            <person name="Andreopoulos B."/>
            <person name="Baker S.E."/>
            <person name="Barry K."/>
            <person name="Bills G."/>
            <person name="Bluhm B.H."/>
            <person name="Cannon C."/>
            <person name="Castanera R."/>
            <person name="Culley D.E."/>
            <person name="Daum C."/>
            <person name="Ezra D."/>
            <person name="Gonzalez J.B."/>
            <person name="Henrissat B."/>
            <person name="Kuo A."/>
            <person name="Liang C."/>
            <person name="Lipzen A."/>
            <person name="Lutzoni F."/>
            <person name="Magnuson J."/>
            <person name="Mondo S."/>
            <person name="Nolan M."/>
            <person name="Ohm R."/>
            <person name="Pangilinan J."/>
            <person name="Park H.-J."/>
            <person name="Ramirez L."/>
            <person name="Alfaro M."/>
            <person name="Sun H."/>
            <person name="Tritt A."/>
            <person name="Yoshinaga Y."/>
            <person name="Zwiers L.-H."/>
            <person name="Turgeon B.G."/>
            <person name="Goodwin S.B."/>
            <person name="Spatafora J.W."/>
            <person name="Crous P.W."/>
            <person name="Grigoriev I.V."/>
        </authorList>
    </citation>
    <scope>NUCLEOTIDE SEQUENCE</scope>
    <source>
        <strain evidence="1 3">CBS 781.70</strain>
    </source>
</reference>
<evidence type="ECO:0000313" key="1">
    <source>
        <dbReference type="EMBL" id="KAF1817007.1"/>
    </source>
</evidence>
<organism evidence="1">
    <name type="scientific">Eremomyces bilateralis CBS 781.70</name>
    <dbReference type="NCBI Taxonomy" id="1392243"/>
    <lineage>
        <taxon>Eukaryota</taxon>
        <taxon>Fungi</taxon>
        <taxon>Dikarya</taxon>
        <taxon>Ascomycota</taxon>
        <taxon>Pezizomycotina</taxon>
        <taxon>Dothideomycetes</taxon>
        <taxon>Dothideomycetes incertae sedis</taxon>
        <taxon>Eremomycetales</taxon>
        <taxon>Eremomycetaceae</taxon>
        <taxon>Eremomyces</taxon>
    </lineage>
</organism>
<proteinExistence type="predicted"/>
<evidence type="ECO:0000313" key="3">
    <source>
        <dbReference type="RefSeq" id="XP_033538638.1"/>
    </source>
</evidence>
<dbReference type="Proteomes" id="UP000504638">
    <property type="component" value="Unplaced"/>
</dbReference>
<reference evidence="3" key="2">
    <citation type="submission" date="2020-04" db="EMBL/GenBank/DDBJ databases">
        <authorList>
            <consortium name="NCBI Genome Project"/>
        </authorList>
    </citation>
    <scope>NUCLEOTIDE SEQUENCE</scope>
    <source>
        <strain evidence="3">CBS 781.70</strain>
    </source>
</reference>
<keyword evidence="2" id="KW-1185">Reference proteome</keyword>
<evidence type="ECO:0000313" key="2">
    <source>
        <dbReference type="Proteomes" id="UP000504638"/>
    </source>
</evidence>
<dbReference type="GeneID" id="54423666"/>
<dbReference type="EMBL" id="ML975149">
    <property type="protein sequence ID" value="KAF1817007.1"/>
    <property type="molecule type" value="Genomic_DNA"/>
</dbReference>
<gene>
    <name evidence="1 3" type="ORF">P152DRAFT_5954</name>
</gene>
<reference evidence="3" key="3">
    <citation type="submission" date="2025-04" db="UniProtKB">
        <authorList>
            <consortium name="RefSeq"/>
        </authorList>
    </citation>
    <scope>IDENTIFICATION</scope>
    <source>
        <strain evidence="3">CBS 781.70</strain>
    </source>
</reference>
<accession>A0A6G1GFY7</accession>
<dbReference type="RefSeq" id="XP_033538638.1">
    <property type="nucleotide sequence ID" value="XM_033683096.1"/>
</dbReference>
<name>A0A6G1GFY7_9PEZI</name>